<keyword evidence="3" id="KW-0238">DNA-binding</keyword>
<evidence type="ECO:0000256" key="3">
    <source>
        <dbReference type="ARBA" id="ARBA00023125"/>
    </source>
</evidence>
<keyword evidence="2" id="KW-0229">DNA integration</keyword>
<evidence type="ECO:0000259" key="5">
    <source>
        <dbReference type="PROSITE" id="PS51898"/>
    </source>
</evidence>
<dbReference type="PANTHER" id="PTHR30349">
    <property type="entry name" value="PHAGE INTEGRASE-RELATED"/>
    <property type="match status" value="1"/>
</dbReference>
<dbReference type="RefSeq" id="WP_210281433.1">
    <property type="nucleotide sequence ID" value="NZ_JACJIM010000009.1"/>
</dbReference>
<keyword evidence="4" id="KW-0233">DNA recombination</keyword>
<dbReference type="InterPro" id="IPR013762">
    <property type="entry name" value="Integrase-like_cat_sf"/>
</dbReference>
<dbReference type="Proteomes" id="UP000565455">
    <property type="component" value="Unassembled WGS sequence"/>
</dbReference>
<evidence type="ECO:0000256" key="4">
    <source>
        <dbReference type="ARBA" id="ARBA00023172"/>
    </source>
</evidence>
<dbReference type="Gene3D" id="1.10.150.130">
    <property type="match status" value="1"/>
</dbReference>
<dbReference type="PROSITE" id="PS51898">
    <property type="entry name" value="TYR_RECOMBINASE"/>
    <property type="match status" value="1"/>
</dbReference>
<dbReference type="InterPro" id="IPR002104">
    <property type="entry name" value="Integrase_catalytic"/>
</dbReference>
<evidence type="ECO:0000313" key="6">
    <source>
        <dbReference type="EMBL" id="MBA9065640.1"/>
    </source>
</evidence>
<dbReference type="PANTHER" id="PTHR30349:SF41">
    <property type="entry name" value="INTEGRASE_RECOMBINASE PROTEIN MJ0367-RELATED"/>
    <property type="match status" value="1"/>
</dbReference>
<dbReference type="InterPro" id="IPR046668">
    <property type="entry name" value="DUF6538"/>
</dbReference>
<keyword evidence="7" id="KW-1185">Reference proteome</keyword>
<dbReference type="CDD" id="cd01184">
    <property type="entry name" value="INT_C_like_1"/>
    <property type="match status" value="1"/>
</dbReference>
<dbReference type="Pfam" id="PF00589">
    <property type="entry name" value="Phage_integrase"/>
    <property type="match status" value="1"/>
</dbReference>
<dbReference type="EMBL" id="JACJIM010000009">
    <property type="protein sequence ID" value="MBA9065640.1"/>
    <property type="molecule type" value="Genomic_DNA"/>
</dbReference>
<dbReference type="SUPFAM" id="SSF56349">
    <property type="entry name" value="DNA breaking-rejoining enzymes"/>
    <property type="match status" value="1"/>
</dbReference>
<dbReference type="Gene3D" id="1.10.443.10">
    <property type="entry name" value="Intergrase catalytic core"/>
    <property type="match status" value="1"/>
</dbReference>
<feature type="domain" description="Tyr recombinase" evidence="5">
    <location>
        <begin position="360"/>
        <end position="573"/>
    </location>
</feature>
<dbReference type="InterPro" id="IPR011010">
    <property type="entry name" value="DNA_brk_join_enz"/>
</dbReference>
<name>A0ABR6DHS1_9HYPH</name>
<proteinExistence type="inferred from homology"/>
<sequence>MSRHTYLAQRKGSANWYFKVKVPHDLIAAFGREQVWKSLRTSDLAEAKRRVRDEADAFDKQCRAMRDRAATDGQDTVGSVALTSLNEAAIYKMVASWFDTLTVDRERRHAVAVPIDRDEALIALDQDEGTLYDPDDLGLDAAYQTAVRLLQANDVRLVRRKLDPIRAAGSPMRFVVAHDDAASDQFRQLLALLRRGQLEDIHRSRARLTGDYQDRSFDPVFKPRAEPGGKSLAQAIVAFRAEPQRATLIAKSQQTYDVVFRLAEELFGTDRPIREIGREDCKTFRATVQALPPNAAKRFPGRTLVEVAGLKLPTTDRLHTTTVNHYVHGLSALMNYAHNEGWIVQNPGKGLALKGAKKRHRRDPFTASELTSIFRAPLYTGCQDDENGYAKPGPNRPQRGRFWIPLVGLYTGMRQGEIAQLRTEDVRPFQGVLCLFIAADGDDVDEADRKRVKTEAGERYVPVHPMLKEVGFLQHVERMHKAGSKRLFPDIVRGADGYFSPFSKWFSRFLAEAGVKRDRNAFHSFRHTFRDAMREASVPPDVVTALGGWVRGGMEEHYGSGRITASVLQEHIQRIRYDGLDLSHLAAR</sequence>
<dbReference type="Pfam" id="PF20172">
    <property type="entry name" value="DUF6538"/>
    <property type="match status" value="1"/>
</dbReference>
<protein>
    <submittedName>
        <fullName evidence="6">Integrase</fullName>
    </submittedName>
</protein>
<dbReference type="InterPro" id="IPR050090">
    <property type="entry name" value="Tyrosine_recombinase_XerCD"/>
</dbReference>
<accession>A0ABR6DHS1</accession>
<reference evidence="6 7" key="1">
    <citation type="submission" date="2020-08" db="EMBL/GenBank/DDBJ databases">
        <title>Genomic Encyclopedia of Type Strains, Phase IV (KMG-IV): sequencing the most valuable type-strain genomes for metagenomic binning, comparative biology and taxonomic classification.</title>
        <authorList>
            <person name="Goeker M."/>
        </authorList>
    </citation>
    <scope>NUCLEOTIDE SEQUENCE [LARGE SCALE GENOMIC DNA]</scope>
    <source>
        <strain evidence="6 7">DSM 5686</strain>
    </source>
</reference>
<comment type="caution">
    <text evidence="6">The sequence shown here is derived from an EMBL/GenBank/DDBJ whole genome shotgun (WGS) entry which is preliminary data.</text>
</comment>
<dbReference type="InterPro" id="IPR010998">
    <property type="entry name" value="Integrase_recombinase_N"/>
</dbReference>
<evidence type="ECO:0000256" key="1">
    <source>
        <dbReference type="ARBA" id="ARBA00008857"/>
    </source>
</evidence>
<comment type="similarity">
    <text evidence="1">Belongs to the 'phage' integrase family.</text>
</comment>
<evidence type="ECO:0000256" key="2">
    <source>
        <dbReference type="ARBA" id="ARBA00022908"/>
    </source>
</evidence>
<evidence type="ECO:0000313" key="7">
    <source>
        <dbReference type="Proteomes" id="UP000565455"/>
    </source>
</evidence>
<dbReference type="GeneID" id="96607375"/>
<gene>
    <name evidence="6" type="ORF">GGQ91_005062</name>
</gene>
<organism evidence="6 7">
    <name type="scientific">Methylobacterium fujisawaense</name>
    <dbReference type="NCBI Taxonomy" id="107400"/>
    <lineage>
        <taxon>Bacteria</taxon>
        <taxon>Pseudomonadati</taxon>
        <taxon>Pseudomonadota</taxon>
        <taxon>Alphaproteobacteria</taxon>
        <taxon>Hyphomicrobiales</taxon>
        <taxon>Methylobacteriaceae</taxon>
        <taxon>Methylobacterium</taxon>
    </lineage>
</organism>